<organism evidence="2 3">
    <name type="scientific">Leptospira kmetyi</name>
    <dbReference type="NCBI Taxonomy" id="408139"/>
    <lineage>
        <taxon>Bacteria</taxon>
        <taxon>Pseudomonadati</taxon>
        <taxon>Spirochaetota</taxon>
        <taxon>Spirochaetia</taxon>
        <taxon>Leptospirales</taxon>
        <taxon>Leptospiraceae</taxon>
        <taxon>Leptospira</taxon>
    </lineage>
</organism>
<dbReference type="Proteomes" id="UP000276407">
    <property type="component" value="Chromosome 1"/>
</dbReference>
<keyword evidence="1" id="KW-1133">Transmembrane helix</keyword>
<evidence type="ECO:0000313" key="2">
    <source>
        <dbReference type="EMBL" id="AYV56256.1"/>
    </source>
</evidence>
<reference evidence="2 3" key="1">
    <citation type="submission" date="2018-11" db="EMBL/GenBank/DDBJ databases">
        <title>Complete genome sequence of Leptospira kmetyi isolate LS 001/16 from soil sample associated with a leptospirosis patient in Kelantan.</title>
        <authorList>
            <person name="Muhammad Yusoff F."/>
            <person name="Muhammad Yusoff S."/>
            <person name="Ahmad M.N."/>
            <person name="Yusof N.Y."/>
            <person name="Aziah I."/>
        </authorList>
    </citation>
    <scope>NUCLEOTIDE SEQUENCE [LARGE SCALE GENOMIC DNA]</scope>
    <source>
        <strain evidence="2 3">LS 001/16</strain>
    </source>
</reference>
<accession>A0AAD0UPG6</accession>
<evidence type="ECO:0000256" key="1">
    <source>
        <dbReference type="SAM" id="Phobius"/>
    </source>
</evidence>
<sequence>MIDGFGNFILFARKRFDSCEKENAMDRIRERIRPIDPKADPEIPERILRERASASFFFAVFFVGTIKIYILKYWTE</sequence>
<evidence type="ECO:0000313" key="3">
    <source>
        <dbReference type="Proteomes" id="UP000276407"/>
    </source>
</evidence>
<feature type="transmembrane region" description="Helical" evidence="1">
    <location>
        <begin position="56"/>
        <end position="74"/>
    </location>
</feature>
<keyword evidence="1" id="KW-0472">Membrane</keyword>
<dbReference type="EMBL" id="CP033614">
    <property type="protein sequence ID" value="AYV56256.1"/>
    <property type="molecule type" value="Genomic_DNA"/>
</dbReference>
<dbReference type="KEGG" id="lkm:EFP84_12535"/>
<name>A0AAD0UPG6_9LEPT</name>
<dbReference type="AlphaFoldDB" id="A0AAD0UPG6"/>
<gene>
    <name evidence="2" type="ORF">EFP84_12535</name>
</gene>
<keyword evidence="1" id="KW-0812">Transmembrane</keyword>
<proteinExistence type="predicted"/>
<protein>
    <submittedName>
        <fullName evidence="2">Uncharacterized protein</fullName>
    </submittedName>
</protein>